<keyword evidence="5" id="KW-1185">Reference proteome</keyword>
<sequence length="578" mass="63017">MAKQFRPVDRDQQFLLPVDMRDWLPDEHQVWLVLDVVEQLDLTVLRSRYRLGGVGRQAYDPVMLLALLVYGYCQGVRSSRAIERACHTDVAFRVLCGQDPPDHTRIARFRQAHLDLFEDLFTQVLIVCAKAGFVRLGIVAIDGTKIAANASIDASHERAYYQAKVAAMTGEAAMVDAAEDTRFGLDRRGDEPPEGMSGRGAAGRAERAARLRRCLDEITAADAARDAVIAAEQDTAAQYLADARAGRVRRGQPPRGVTPVQTAEARLDRYIQQYGPGHRYVRKARRALTAAVTDAERNATEPKPPKDRKTCRHGKTCRRSGCLPAPVQRNSTDPDSRIMPTRKGFIQGYNAQLAASEDHFIIAGHLVQDPGDVEQLQPMLASSTTAAETLRTQRRDPDAAHASIGIALADNGYCSDANLTAPGPDRLIATGKTRDLHHTATTNPATGPPPDTAAPHEAMQHRLSTPDGAALYKKRGATIEPINGHLKDCIGLRAFLLRGLHACQAELHLAALTPQHPPPPHPHHQHLNEGTALRAAPSFSNPTPPPKTQQARRAPTIHRVVGFTSASGRCDGGARWTA</sequence>
<dbReference type="Pfam" id="PF13751">
    <property type="entry name" value="DDE_Tnp_1_6"/>
    <property type="match status" value="1"/>
</dbReference>
<feature type="compositionally biased region" description="Basic residues" evidence="1">
    <location>
        <begin position="309"/>
        <end position="318"/>
    </location>
</feature>
<feature type="domain" description="Transposase DDE" evidence="3">
    <location>
        <begin position="455"/>
        <end position="512"/>
    </location>
</feature>
<dbReference type="PANTHER" id="PTHR33408">
    <property type="entry name" value="TRANSPOSASE"/>
    <property type="match status" value="1"/>
</dbReference>
<dbReference type="EMBL" id="CP073767">
    <property type="protein sequence ID" value="UWZ50320.1"/>
    <property type="molecule type" value="Genomic_DNA"/>
</dbReference>
<name>A0A9Q9MDJ0_9ACTN</name>
<evidence type="ECO:0000313" key="4">
    <source>
        <dbReference type="EMBL" id="UWZ50320.1"/>
    </source>
</evidence>
<dbReference type="Proteomes" id="UP001058003">
    <property type="component" value="Chromosome"/>
</dbReference>
<gene>
    <name evidence="4" type="ORF">Daura_26100</name>
</gene>
<dbReference type="KEGG" id="daur:Daura_26100"/>
<dbReference type="InterPro" id="IPR025668">
    <property type="entry name" value="Tnp_DDE_dom"/>
</dbReference>
<evidence type="ECO:0000259" key="3">
    <source>
        <dbReference type="Pfam" id="PF13751"/>
    </source>
</evidence>
<evidence type="ECO:0000313" key="5">
    <source>
        <dbReference type="Proteomes" id="UP001058003"/>
    </source>
</evidence>
<organism evidence="4 5">
    <name type="scientific">Dactylosporangium aurantiacum</name>
    <dbReference type="NCBI Taxonomy" id="35754"/>
    <lineage>
        <taxon>Bacteria</taxon>
        <taxon>Bacillati</taxon>
        <taxon>Actinomycetota</taxon>
        <taxon>Actinomycetes</taxon>
        <taxon>Micromonosporales</taxon>
        <taxon>Micromonosporaceae</taxon>
        <taxon>Dactylosporangium</taxon>
    </lineage>
</organism>
<proteinExistence type="predicted"/>
<reference evidence="4" key="1">
    <citation type="submission" date="2021-04" db="EMBL/GenBank/DDBJ databases">
        <title>Dactylosporangium aurantiacum NRRL B-8018 full assembly.</title>
        <authorList>
            <person name="Hartkoorn R.C."/>
            <person name="Beaudoing E."/>
            <person name="Hot D."/>
        </authorList>
    </citation>
    <scope>NUCLEOTIDE SEQUENCE</scope>
    <source>
        <strain evidence="4">NRRL B-8018</strain>
    </source>
</reference>
<accession>A0A9Q9MDJ0</accession>
<evidence type="ECO:0000259" key="2">
    <source>
        <dbReference type="Pfam" id="PF05598"/>
    </source>
</evidence>
<dbReference type="Pfam" id="PF05598">
    <property type="entry name" value="DUF772"/>
    <property type="match status" value="1"/>
</dbReference>
<feature type="domain" description="Transposase InsH N-terminal" evidence="2">
    <location>
        <begin position="20"/>
        <end position="111"/>
    </location>
</feature>
<feature type="region of interest" description="Disordered" evidence="1">
    <location>
        <begin position="535"/>
        <end position="556"/>
    </location>
</feature>
<feature type="compositionally biased region" description="Basic and acidic residues" evidence="1">
    <location>
        <begin position="294"/>
        <end position="308"/>
    </location>
</feature>
<dbReference type="InterPro" id="IPR008490">
    <property type="entry name" value="Transposase_InsH_N"/>
</dbReference>
<feature type="region of interest" description="Disordered" evidence="1">
    <location>
        <begin position="184"/>
        <end position="203"/>
    </location>
</feature>
<feature type="region of interest" description="Disordered" evidence="1">
    <location>
        <begin position="292"/>
        <end position="336"/>
    </location>
</feature>
<feature type="region of interest" description="Disordered" evidence="1">
    <location>
        <begin position="437"/>
        <end position="456"/>
    </location>
</feature>
<dbReference type="AlphaFoldDB" id="A0A9Q9MDJ0"/>
<protein>
    <submittedName>
        <fullName evidence="4">Transposase</fullName>
    </submittedName>
</protein>
<dbReference type="RefSeq" id="WP_260709440.1">
    <property type="nucleotide sequence ID" value="NZ_CP073767.1"/>
</dbReference>
<evidence type="ECO:0000256" key="1">
    <source>
        <dbReference type="SAM" id="MobiDB-lite"/>
    </source>
</evidence>